<evidence type="ECO:0000313" key="1">
    <source>
        <dbReference type="EMBL" id="KAK1147559.1"/>
    </source>
</evidence>
<comment type="caution">
    <text evidence="1">The sequence shown here is derived from an EMBL/GenBank/DDBJ whole genome shotgun (WGS) entry which is preliminary data.</text>
</comment>
<accession>A0ACC3BAP3</accession>
<organism evidence="1 2">
    <name type="scientific">Aspergillus melleus</name>
    <dbReference type="NCBI Taxonomy" id="138277"/>
    <lineage>
        <taxon>Eukaryota</taxon>
        <taxon>Fungi</taxon>
        <taxon>Dikarya</taxon>
        <taxon>Ascomycota</taxon>
        <taxon>Pezizomycotina</taxon>
        <taxon>Eurotiomycetes</taxon>
        <taxon>Eurotiomycetidae</taxon>
        <taxon>Eurotiales</taxon>
        <taxon>Aspergillaceae</taxon>
        <taxon>Aspergillus</taxon>
        <taxon>Aspergillus subgen. Circumdati</taxon>
    </lineage>
</organism>
<gene>
    <name evidence="1" type="ORF">N8T08_000901</name>
</gene>
<evidence type="ECO:0000313" key="2">
    <source>
        <dbReference type="Proteomes" id="UP001177260"/>
    </source>
</evidence>
<name>A0ACC3BAP3_9EURO</name>
<sequence>MQSYRQYRALESAVRKQLEDCPDWKQRVIGQGLGRSQQHQVPTEVLLMPGIKVVYHTDSHGGPQPVFLVDWESEHDPLNPRKFSLRTRIMATLNVSALAFAVSASSSIESAVLAQSSAEYHVSEVVASLFTAIFLLGFAAGSLVSGPLSEILGRNAVYTISTSLFMLFIMGSGLSPNISAKLVCRFLAGVCGCPPLTCAGGTVADIWDPLEKTLSFPGYAILSFGGAILSPVVASYMGQKTLSWRWVNWIVLIMAGLVLGLIVLLQPETFGPLLLRWKAKLLRQITGDPRFRSKMDLDQTSIVSRITTACTRQFTLAVREPIILLLALYMTILYIVLFTFFDGYSYIFSDVHHLSQGLTNIVWVAMYVGIMLAAFLVPLMYWRHQQGMSSKARDPDRERALNETKSIIQPEDRLWNQSQSGPQSLAPLYSASVAFASSSLVTLL</sequence>
<dbReference type="EMBL" id="JAOPJF010000011">
    <property type="protein sequence ID" value="KAK1147559.1"/>
    <property type="molecule type" value="Genomic_DNA"/>
</dbReference>
<keyword evidence="2" id="KW-1185">Reference proteome</keyword>
<protein>
    <submittedName>
        <fullName evidence="1">Uncharacterized protein</fullName>
    </submittedName>
</protein>
<proteinExistence type="predicted"/>
<dbReference type="Proteomes" id="UP001177260">
    <property type="component" value="Unassembled WGS sequence"/>
</dbReference>
<reference evidence="1 2" key="1">
    <citation type="journal article" date="2023" name="ACS Omega">
        <title>Identification of the Neoaspergillic Acid Biosynthesis Gene Cluster by Establishing an In Vitro CRISPR-Ribonucleoprotein Genetic System in Aspergillus melleus.</title>
        <authorList>
            <person name="Yuan B."/>
            <person name="Grau M.F."/>
            <person name="Murata R.M."/>
            <person name="Torok T."/>
            <person name="Venkateswaran K."/>
            <person name="Stajich J.E."/>
            <person name="Wang C.C.C."/>
        </authorList>
    </citation>
    <scope>NUCLEOTIDE SEQUENCE [LARGE SCALE GENOMIC DNA]</scope>
    <source>
        <strain evidence="1 2">IMV 1140</strain>
    </source>
</reference>